<name>A0A1A9GPE4_9ACTN</name>
<dbReference type="Proteomes" id="UP000077868">
    <property type="component" value="Chromosome"/>
</dbReference>
<keyword evidence="2" id="KW-1185">Reference proteome</keyword>
<accession>A0A1A9GPE4</accession>
<proteinExistence type="predicted"/>
<dbReference type="RefSeq" id="WP_068111151.1">
    <property type="nucleotide sequence ID" value="NZ_CP015079.1"/>
</dbReference>
<dbReference type="EMBL" id="CP015079">
    <property type="protein sequence ID" value="ANH39351.1"/>
    <property type="molecule type" value="Genomic_DNA"/>
</dbReference>
<dbReference type="KEGG" id="ndk:I601_2936"/>
<organism evidence="1 2">
    <name type="scientific">Nocardioides dokdonensis FR1436</name>
    <dbReference type="NCBI Taxonomy" id="1300347"/>
    <lineage>
        <taxon>Bacteria</taxon>
        <taxon>Bacillati</taxon>
        <taxon>Actinomycetota</taxon>
        <taxon>Actinomycetes</taxon>
        <taxon>Propionibacteriales</taxon>
        <taxon>Nocardioidaceae</taxon>
        <taxon>Nocardioides</taxon>
    </lineage>
</organism>
<dbReference type="PATRIC" id="fig|1300347.3.peg.2937"/>
<sequence>MPNPHDRPTPAARQPRLVAALAPLVAALVVAAVLVSPSLVTASAPRPDDVPADDAGQVEQVAAAAAAPSKRWKTMKTYKRAKLQACRPASGDGYSHLLVRMRNRHKKAERRAEVWVKNAEVGKVWTSSAHSGWTRSGGRKVFARFSSTGELQRQKVRVKMRTRSRSAKFGYFAWSRVPTC</sequence>
<gene>
    <name evidence="1" type="ORF">I601_2936</name>
</gene>
<evidence type="ECO:0000313" key="1">
    <source>
        <dbReference type="EMBL" id="ANH39351.1"/>
    </source>
</evidence>
<evidence type="ECO:0000313" key="2">
    <source>
        <dbReference type="Proteomes" id="UP000077868"/>
    </source>
</evidence>
<reference evidence="1 2" key="1">
    <citation type="submission" date="2016-03" db="EMBL/GenBank/DDBJ databases">
        <title>Complete genome sequence of a soil Actinobacterium, Nocardioides dokdonensis FR1436.</title>
        <authorList>
            <person name="Kwon S.-K."/>
            <person name="Kim K."/>
            <person name="Kim J.F."/>
        </authorList>
    </citation>
    <scope>NUCLEOTIDE SEQUENCE [LARGE SCALE GENOMIC DNA]</scope>
    <source>
        <strain evidence="1 2">FR1436</strain>
    </source>
</reference>
<protein>
    <submittedName>
        <fullName evidence="1">Uncharacterized protein</fullName>
    </submittedName>
</protein>
<dbReference type="AlphaFoldDB" id="A0A1A9GPE4"/>